<dbReference type="InterPro" id="IPR029446">
    <property type="entry name" value="COPB1_appendage_platform_dom"/>
</dbReference>
<evidence type="ECO:0000256" key="2">
    <source>
        <dbReference type="ARBA" id="ARBA00022448"/>
    </source>
</evidence>
<dbReference type="Pfam" id="PF14806">
    <property type="entry name" value="Coatomer_b_Cpla"/>
    <property type="match status" value="1"/>
</dbReference>
<dbReference type="InterPro" id="IPR002553">
    <property type="entry name" value="Clathrin/coatomer_adapt-like_N"/>
</dbReference>
<dbReference type="Pfam" id="PF01602">
    <property type="entry name" value="Adaptin_N"/>
    <property type="match status" value="1"/>
</dbReference>
<dbReference type="FunCoup" id="A0A1E7FDK1">
    <property type="interactions" value="549"/>
</dbReference>
<dbReference type="InParanoid" id="A0A1E7FDK1"/>
<dbReference type="SUPFAM" id="SSF48371">
    <property type="entry name" value="ARM repeat"/>
    <property type="match status" value="1"/>
</dbReference>
<dbReference type="InterPro" id="IPR016024">
    <property type="entry name" value="ARM-type_fold"/>
</dbReference>
<keyword evidence="2 10" id="KW-0813">Transport</keyword>
<evidence type="ECO:0000256" key="3">
    <source>
        <dbReference type="ARBA" id="ARBA00022490"/>
    </source>
</evidence>
<evidence type="ECO:0000256" key="10">
    <source>
        <dbReference type="PIRNR" id="PIRNR005727"/>
    </source>
</evidence>
<dbReference type="Gene3D" id="1.25.10.10">
    <property type="entry name" value="Leucine-rich Repeat Variant"/>
    <property type="match status" value="1"/>
</dbReference>
<keyword evidence="5 10" id="KW-0931">ER-Golgi transport</keyword>
<evidence type="ECO:0000256" key="8">
    <source>
        <dbReference type="ARBA" id="ARBA00023136"/>
    </source>
</evidence>
<comment type="subcellular location">
    <subcellularLocation>
        <location evidence="10">Cytoplasm</location>
    </subcellularLocation>
    <subcellularLocation>
        <location evidence="1 10">Golgi apparatus membrane</location>
        <topology evidence="1 10">Peripheral membrane protein</topology>
        <orientation evidence="1 10">Cytoplasmic side</orientation>
    </subcellularLocation>
    <subcellularLocation>
        <location evidence="10">Cytoplasmic vesicle</location>
        <location evidence="10">COPI-coated vesicle membrane</location>
        <topology evidence="10">Peripheral membrane protein</topology>
        <orientation evidence="10">Cytoplasmic side</orientation>
    </subcellularLocation>
</comment>
<organism evidence="14 15">
    <name type="scientific">Fragilariopsis cylindrus CCMP1102</name>
    <dbReference type="NCBI Taxonomy" id="635003"/>
    <lineage>
        <taxon>Eukaryota</taxon>
        <taxon>Sar</taxon>
        <taxon>Stramenopiles</taxon>
        <taxon>Ochrophyta</taxon>
        <taxon>Bacillariophyta</taxon>
        <taxon>Bacillariophyceae</taxon>
        <taxon>Bacillariophycidae</taxon>
        <taxon>Bacillariales</taxon>
        <taxon>Bacillariaceae</taxon>
        <taxon>Fragilariopsis</taxon>
    </lineage>
</organism>
<dbReference type="GO" id="GO:0000139">
    <property type="term" value="C:Golgi membrane"/>
    <property type="evidence" value="ECO:0007669"/>
    <property type="project" value="UniProtKB-SubCell"/>
</dbReference>
<gene>
    <name evidence="14" type="ORF">FRACYDRAFT_169344</name>
</gene>
<feature type="domain" description="Coatomer beta subunit appendage platform" evidence="13">
    <location>
        <begin position="820"/>
        <end position="946"/>
    </location>
</feature>
<dbReference type="InterPro" id="IPR011989">
    <property type="entry name" value="ARM-like"/>
</dbReference>
<proteinExistence type="predicted"/>
<sequence>MAPSSSIEAHCTFTLASDVTAGGLPSEEEIAKDLESSDNNVKKHALKAAIMAMLGGETMPRILMQVIRFCINSDDKQLKKLTMLYWEVVPKYQELTGDELLLQASGNAVQRKLLPEMILVCNALMLDLTHANEYVRGSMLRFLCKVKDEEILGPLIPSIKNCLTHRHSYVRKSAALCVFHISKMHADHLIPDGPELIAQFLSSETDMAARRNAFLMLINENEEFAFEFLGQHIQEGITQFGDGFCLLVLELTRRVCRRDPTQKSRFVRVLFQMLSSNSAAVSYEAAWTLVSLSGAPTAVRAAAVTYANLLNGQNDNNVQLIVLDRLESLQLKHGKIVQELLMDIMRALSSPNPDICQKVLEIVMESVNARNVSSVVTTLKRELQKSLQEDSEKSVAVRHLLVDTIHDCAKKFPEVAESVVGLLMELLSSSDRTSLQVATFVRAIIQEHPPLRQTLLPKLLDSIGDISSPPVMCVTLWILGEYTTPEDAQETFDAIVKEVGSTPFVIADEIDEEKDENDTPKLVTKNIVLADGTYATQTSYSQAKIVEEDKTPKLRKMIVVHGDVFVAETLASSLTKLNIQFPCVDKPRTAKTVLIICAICKLAESGSTVSMAQRSSASDCQDRCTLCCRILLDPKTRELLKPILLEDGKKQLGNYLLKVAEEQPQKKKKDEAKPVAQADDLIHFRQLKTMAVNAGDVDLDDGADLARATGFTKANTLAEELSHCYPLSGFADPVYAEASVTVHDYDIVLEILVINRTPNTLADLTIELSTMGDMKIVERPQAHNIGPHDQTTIRASIKVSSTETGHIFGTIVYTDMATQEQKLINLNDIHMDIMDYIRPATCSDEMFRSMWAEFEWENKVAIATSINSLSDFLDHIVESTKMKCLTDRPEGDKSTFLAANLYARSVFGEDALVNVSVEKKEDGKLAGYIRIRSKTQGIALSLGDRITSVQRGNDK</sequence>
<dbReference type="EMBL" id="KV784358">
    <property type="protein sequence ID" value="OEU16258.1"/>
    <property type="molecule type" value="Genomic_DNA"/>
</dbReference>
<evidence type="ECO:0000259" key="13">
    <source>
        <dbReference type="Pfam" id="PF14806"/>
    </source>
</evidence>
<protein>
    <recommendedName>
        <fullName evidence="10">Coatomer subunit beta</fullName>
    </recommendedName>
    <alternativeName>
        <fullName evidence="10">Beta-coat protein</fullName>
    </alternativeName>
</protein>
<keyword evidence="7 10" id="KW-0333">Golgi apparatus</keyword>
<evidence type="ECO:0000256" key="4">
    <source>
        <dbReference type="ARBA" id="ARBA00022737"/>
    </source>
</evidence>
<dbReference type="GO" id="GO:0030126">
    <property type="term" value="C:COPI vesicle coat"/>
    <property type="evidence" value="ECO:0007669"/>
    <property type="project" value="InterPro"/>
</dbReference>
<comment type="subunit">
    <text evidence="10">Oligomeric complex that consists of at least the alpha, beta, beta', gamma, delta, epsilon and zeta subunits.</text>
</comment>
<keyword evidence="8 10" id="KW-0472">Membrane</keyword>
<evidence type="ECO:0000313" key="15">
    <source>
        <dbReference type="Proteomes" id="UP000095751"/>
    </source>
</evidence>
<keyword evidence="6 10" id="KW-0653">Protein transport</keyword>
<evidence type="ECO:0000256" key="6">
    <source>
        <dbReference type="ARBA" id="ARBA00022927"/>
    </source>
</evidence>
<dbReference type="Pfam" id="PF07718">
    <property type="entry name" value="Coatamer_beta_C"/>
    <property type="match status" value="1"/>
</dbReference>
<evidence type="ECO:0000256" key="7">
    <source>
        <dbReference type="ARBA" id="ARBA00023034"/>
    </source>
</evidence>
<dbReference type="OrthoDB" id="10261439at2759"/>
<evidence type="ECO:0000256" key="9">
    <source>
        <dbReference type="ARBA" id="ARBA00023329"/>
    </source>
</evidence>
<dbReference type="KEGG" id="fcy:FRACYDRAFT_169344"/>
<dbReference type="Proteomes" id="UP000095751">
    <property type="component" value="Unassembled WGS sequence"/>
</dbReference>
<dbReference type="PANTHER" id="PTHR10635:SF0">
    <property type="entry name" value="COATOMER SUBUNIT BETA"/>
    <property type="match status" value="1"/>
</dbReference>
<dbReference type="InterPro" id="IPR011710">
    <property type="entry name" value="Coatomer_bsu_C"/>
</dbReference>
<name>A0A1E7FDK1_9STRA</name>
<keyword evidence="3 10" id="KW-0963">Cytoplasm</keyword>
<evidence type="ECO:0000259" key="11">
    <source>
        <dbReference type="Pfam" id="PF01602"/>
    </source>
</evidence>
<dbReference type="PIRSF" id="PIRSF005727">
    <property type="entry name" value="Coatomer_beta_subunit"/>
    <property type="match status" value="1"/>
</dbReference>
<keyword evidence="15" id="KW-1185">Reference proteome</keyword>
<keyword evidence="9 10" id="KW-0968">Cytoplasmic vesicle</keyword>
<feature type="domain" description="Coatomer beta subunit C-terminal" evidence="12">
    <location>
        <begin position="678"/>
        <end position="813"/>
    </location>
</feature>
<dbReference type="GO" id="GO:0006891">
    <property type="term" value="P:intra-Golgi vesicle-mediated transport"/>
    <property type="evidence" value="ECO:0007669"/>
    <property type="project" value="TreeGrafter"/>
</dbReference>
<dbReference type="GO" id="GO:0006886">
    <property type="term" value="P:intracellular protein transport"/>
    <property type="evidence" value="ECO:0007669"/>
    <property type="project" value="InterPro"/>
</dbReference>
<reference evidence="14 15" key="1">
    <citation type="submission" date="2016-09" db="EMBL/GenBank/DDBJ databases">
        <title>Extensive genetic diversity and differential bi-allelic expression allows diatom success in the polar Southern Ocean.</title>
        <authorList>
            <consortium name="DOE Joint Genome Institute"/>
            <person name="Mock T."/>
            <person name="Otillar R.P."/>
            <person name="Strauss J."/>
            <person name="Dupont C."/>
            <person name="Frickenhaus S."/>
            <person name="Maumus F."/>
            <person name="Mcmullan M."/>
            <person name="Sanges R."/>
            <person name="Schmutz J."/>
            <person name="Toseland A."/>
            <person name="Valas R."/>
            <person name="Veluchamy A."/>
            <person name="Ward B.J."/>
            <person name="Allen A."/>
            <person name="Barry K."/>
            <person name="Falciatore A."/>
            <person name="Ferrante M."/>
            <person name="Fortunato A.E."/>
            <person name="Gloeckner G."/>
            <person name="Gruber A."/>
            <person name="Hipkin R."/>
            <person name="Janech M."/>
            <person name="Kroth P."/>
            <person name="Leese F."/>
            <person name="Lindquist E."/>
            <person name="Lyon B.R."/>
            <person name="Martin J."/>
            <person name="Mayer C."/>
            <person name="Parker M."/>
            <person name="Quesneville H."/>
            <person name="Raymond J."/>
            <person name="Uhlig C."/>
            <person name="Valentin K.U."/>
            <person name="Worden A.Z."/>
            <person name="Armbrust E.V."/>
            <person name="Bowler C."/>
            <person name="Green B."/>
            <person name="Moulton V."/>
            <person name="Van Oosterhout C."/>
            <person name="Grigoriev I."/>
        </authorList>
    </citation>
    <scope>NUCLEOTIDE SEQUENCE [LARGE SCALE GENOMIC DNA]</scope>
    <source>
        <strain evidence="14 15">CCMP1102</strain>
    </source>
</reference>
<dbReference type="GO" id="GO:0005198">
    <property type="term" value="F:structural molecule activity"/>
    <property type="evidence" value="ECO:0007669"/>
    <property type="project" value="InterPro"/>
</dbReference>
<keyword evidence="4" id="KW-0677">Repeat</keyword>
<comment type="function">
    <text evidence="10">The coatomer is a cytosolic protein complex that binds to dilysine motifs and reversibly associates with Golgi non-clathrin-coated vesicles, which further mediate biosynthetic protein transport from the ER, via the Golgi up to the trans Golgi network. Coatomer complex is required for budding from Golgi membranes, and is essential for the retrograde Golgi-to-ER transport of dilysine-tagged proteins.</text>
</comment>
<dbReference type="AlphaFoldDB" id="A0A1E7FDK1"/>
<evidence type="ECO:0000259" key="12">
    <source>
        <dbReference type="Pfam" id="PF07718"/>
    </source>
</evidence>
<dbReference type="InterPro" id="IPR016460">
    <property type="entry name" value="COPB1"/>
</dbReference>
<accession>A0A1E7FDK1</accession>
<evidence type="ECO:0000256" key="5">
    <source>
        <dbReference type="ARBA" id="ARBA00022892"/>
    </source>
</evidence>
<evidence type="ECO:0000256" key="1">
    <source>
        <dbReference type="ARBA" id="ARBA00004255"/>
    </source>
</evidence>
<dbReference type="GO" id="GO:0006888">
    <property type="term" value="P:endoplasmic reticulum to Golgi vesicle-mediated transport"/>
    <property type="evidence" value="ECO:0007669"/>
    <property type="project" value="TreeGrafter"/>
</dbReference>
<feature type="domain" description="Clathrin/coatomer adaptor adaptin-like N-terminal" evidence="11">
    <location>
        <begin position="27"/>
        <end position="502"/>
    </location>
</feature>
<dbReference type="PANTHER" id="PTHR10635">
    <property type="entry name" value="COATOMER SUBUNIT BETA"/>
    <property type="match status" value="1"/>
</dbReference>
<evidence type="ECO:0000313" key="14">
    <source>
        <dbReference type="EMBL" id="OEU16258.1"/>
    </source>
</evidence>